<dbReference type="OrthoDB" id="3263215at2759"/>
<keyword evidence="2" id="KW-0472">Membrane</keyword>
<dbReference type="AlphaFoldDB" id="A0A4Y9ZJU7"/>
<keyword evidence="2" id="KW-1133">Transmembrane helix</keyword>
<sequence>MTVTSTLPGDVTTIQVPFIITHIVTDTEPTLTLFASCGSSSQGPSTPPPQQPPSQSPNSASAANSGTSLPAVTQPPVSPSDSSNVLTTSTPPPIVVTEQTSSTLDNGSVVVLFSTITSSPPPTAVYVPKTPAPQPAPSPNQDGASQGSSSNLAPILAGVIPGFFGLFGIVGLICRRRKRYGDLEEEEVVPYPVTRVKDRHRELDLAEPKPYEYGLVGHANSVATSASPPTTPAASSNLNHLRSEQRDSSSSLDYFGFVSEGNAEAHGSPRSVTERRELQVVNSPTSTVLSLNDSPRLAQSFPGAGPSTLPPPLRPEKSSRPSRRVSQPDVIVHRDGGRVPDDRVSVTSPSSQAGGSPSPVVGNQELPPPEYRE</sequence>
<feature type="region of interest" description="Disordered" evidence="1">
    <location>
        <begin position="281"/>
        <end position="373"/>
    </location>
</feature>
<feature type="compositionally biased region" description="Low complexity" evidence="1">
    <location>
        <begin position="223"/>
        <end position="236"/>
    </location>
</feature>
<accession>A0A4Y9ZJU7</accession>
<reference evidence="3 4" key="1">
    <citation type="submission" date="2019-02" db="EMBL/GenBank/DDBJ databases">
        <title>Genome sequencing of the rare red list fungi Hericium alpestre (H. flagellum).</title>
        <authorList>
            <person name="Buettner E."/>
            <person name="Kellner H."/>
        </authorList>
    </citation>
    <scope>NUCLEOTIDE SEQUENCE [LARGE SCALE GENOMIC DNA]</scope>
    <source>
        <strain evidence="3 4">DSM 108284</strain>
    </source>
</reference>
<dbReference type="Proteomes" id="UP000298061">
    <property type="component" value="Unassembled WGS sequence"/>
</dbReference>
<feature type="region of interest" description="Disordered" evidence="1">
    <location>
        <begin position="122"/>
        <end position="149"/>
    </location>
</feature>
<organism evidence="3 4">
    <name type="scientific">Hericium alpestre</name>
    <dbReference type="NCBI Taxonomy" id="135208"/>
    <lineage>
        <taxon>Eukaryota</taxon>
        <taxon>Fungi</taxon>
        <taxon>Dikarya</taxon>
        <taxon>Basidiomycota</taxon>
        <taxon>Agaricomycotina</taxon>
        <taxon>Agaricomycetes</taxon>
        <taxon>Russulales</taxon>
        <taxon>Hericiaceae</taxon>
        <taxon>Hericium</taxon>
    </lineage>
</organism>
<feature type="compositionally biased region" description="Polar residues" evidence="1">
    <location>
        <begin position="140"/>
        <end position="149"/>
    </location>
</feature>
<feature type="transmembrane region" description="Helical" evidence="2">
    <location>
        <begin position="152"/>
        <end position="174"/>
    </location>
</feature>
<feature type="compositionally biased region" description="Low complexity" evidence="1">
    <location>
        <begin position="56"/>
        <end position="68"/>
    </location>
</feature>
<evidence type="ECO:0000256" key="1">
    <source>
        <dbReference type="SAM" id="MobiDB-lite"/>
    </source>
</evidence>
<evidence type="ECO:0000256" key="2">
    <source>
        <dbReference type="SAM" id="Phobius"/>
    </source>
</evidence>
<keyword evidence="4" id="KW-1185">Reference proteome</keyword>
<gene>
    <name evidence="3" type="ORF">EWM64_g9850</name>
</gene>
<feature type="compositionally biased region" description="Basic and acidic residues" evidence="1">
    <location>
        <begin position="331"/>
        <end position="344"/>
    </location>
</feature>
<feature type="compositionally biased region" description="Pro residues" evidence="1">
    <location>
        <begin position="45"/>
        <end position="55"/>
    </location>
</feature>
<keyword evidence="2" id="KW-0812">Transmembrane</keyword>
<feature type="compositionally biased region" description="Polar residues" evidence="1">
    <location>
        <begin position="281"/>
        <end position="293"/>
    </location>
</feature>
<comment type="caution">
    <text evidence="3">The sequence shown here is derived from an EMBL/GenBank/DDBJ whole genome shotgun (WGS) entry which is preliminary data.</text>
</comment>
<name>A0A4Y9ZJU7_9AGAM</name>
<feature type="compositionally biased region" description="Polar residues" evidence="1">
    <location>
        <begin position="79"/>
        <end position="89"/>
    </location>
</feature>
<feature type="region of interest" description="Disordered" evidence="1">
    <location>
        <begin position="222"/>
        <end position="245"/>
    </location>
</feature>
<proteinExistence type="predicted"/>
<evidence type="ECO:0000313" key="4">
    <source>
        <dbReference type="Proteomes" id="UP000298061"/>
    </source>
</evidence>
<evidence type="ECO:0000313" key="3">
    <source>
        <dbReference type="EMBL" id="TFY74163.1"/>
    </source>
</evidence>
<dbReference type="EMBL" id="SFCI01002256">
    <property type="protein sequence ID" value="TFY74163.1"/>
    <property type="molecule type" value="Genomic_DNA"/>
</dbReference>
<feature type="compositionally biased region" description="Low complexity" evidence="1">
    <location>
        <begin position="348"/>
        <end position="362"/>
    </location>
</feature>
<feature type="region of interest" description="Disordered" evidence="1">
    <location>
        <begin position="35"/>
        <end position="101"/>
    </location>
</feature>
<protein>
    <submittedName>
        <fullName evidence="3">Uncharacterized protein</fullName>
    </submittedName>
</protein>